<dbReference type="InterPro" id="IPR010664">
    <property type="entry name" value="LipoPS_assembly_LptC-rel"/>
</dbReference>
<name>A0A6S6T651_9BACT</name>
<accession>A0A6S6T651</accession>
<reference evidence="1" key="1">
    <citation type="submission" date="2020-01" db="EMBL/GenBank/DDBJ databases">
        <authorList>
            <person name="Meier V. D."/>
            <person name="Meier V D."/>
        </authorList>
    </citation>
    <scope>NUCLEOTIDE SEQUENCE</scope>
    <source>
        <strain evidence="1">HLG_WM_MAG_05</strain>
    </source>
</reference>
<dbReference type="EMBL" id="CACVAU010000044">
    <property type="protein sequence ID" value="CAA6814334.1"/>
    <property type="molecule type" value="Genomic_DNA"/>
</dbReference>
<protein>
    <recommendedName>
        <fullName evidence="2">LPS export ABC transporter periplasmic protein LptC</fullName>
    </recommendedName>
</protein>
<proteinExistence type="predicted"/>
<dbReference type="Pfam" id="PF06835">
    <property type="entry name" value="LptC"/>
    <property type="match status" value="1"/>
</dbReference>
<dbReference type="AlphaFoldDB" id="A0A6S6T651"/>
<evidence type="ECO:0008006" key="2">
    <source>
        <dbReference type="Google" id="ProtNLM"/>
    </source>
</evidence>
<evidence type="ECO:0000313" key="1">
    <source>
        <dbReference type="EMBL" id="CAA6814334.1"/>
    </source>
</evidence>
<organism evidence="1">
    <name type="scientific">uncultured Sulfurovum sp</name>
    <dbReference type="NCBI Taxonomy" id="269237"/>
    <lineage>
        <taxon>Bacteria</taxon>
        <taxon>Pseudomonadati</taxon>
        <taxon>Campylobacterota</taxon>
        <taxon>Epsilonproteobacteria</taxon>
        <taxon>Campylobacterales</taxon>
        <taxon>Sulfurovaceae</taxon>
        <taxon>Sulfurovum</taxon>
        <taxon>environmental samples</taxon>
    </lineage>
</organism>
<sequence length="172" mass="19765">MAIRIEYLLILMLLLLLLSILGINPSSHEAKSSKGDKEIEFQNFALYDIKKDEPAQEMFAYKTVKYENYLEMDNIDLRDEQGYRLLSEKAIYEAEYIYMDEGVNVLHVDGLNFSTNSLNYNVNTKEIKTSEPFLLEFNSSIVQGENLALNMNSKELSADNINAKIVFVSNQE</sequence>
<gene>
    <name evidence="1" type="ORF">HELGO_WM4243</name>
</gene>